<dbReference type="EMBL" id="PKPP01005239">
    <property type="protein sequence ID" value="PWA60873.1"/>
    <property type="molecule type" value="Genomic_DNA"/>
</dbReference>
<evidence type="ECO:0000313" key="2">
    <source>
        <dbReference type="EMBL" id="PWA60873.1"/>
    </source>
</evidence>
<accession>A0A2U1MHX4</accession>
<protein>
    <submittedName>
        <fullName evidence="2">Uncharacterized protein</fullName>
    </submittedName>
</protein>
<organism evidence="2 3">
    <name type="scientific">Artemisia annua</name>
    <name type="common">Sweet wormwood</name>
    <dbReference type="NCBI Taxonomy" id="35608"/>
    <lineage>
        <taxon>Eukaryota</taxon>
        <taxon>Viridiplantae</taxon>
        <taxon>Streptophyta</taxon>
        <taxon>Embryophyta</taxon>
        <taxon>Tracheophyta</taxon>
        <taxon>Spermatophyta</taxon>
        <taxon>Magnoliopsida</taxon>
        <taxon>eudicotyledons</taxon>
        <taxon>Gunneridae</taxon>
        <taxon>Pentapetalae</taxon>
        <taxon>asterids</taxon>
        <taxon>campanulids</taxon>
        <taxon>Asterales</taxon>
        <taxon>Asteraceae</taxon>
        <taxon>Asteroideae</taxon>
        <taxon>Anthemideae</taxon>
        <taxon>Artemisiinae</taxon>
        <taxon>Artemisia</taxon>
    </lineage>
</organism>
<reference evidence="2 3" key="1">
    <citation type="journal article" date="2018" name="Mol. Plant">
        <title>The genome of Artemisia annua provides insight into the evolution of Asteraceae family and artemisinin biosynthesis.</title>
        <authorList>
            <person name="Shen Q."/>
            <person name="Zhang L."/>
            <person name="Liao Z."/>
            <person name="Wang S."/>
            <person name="Yan T."/>
            <person name="Shi P."/>
            <person name="Liu M."/>
            <person name="Fu X."/>
            <person name="Pan Q."/>
            <person name="Wang Y."/>
            <person name="Lv Z."/>
            <person name="Lu X."/>
            <person name="Zhang F."/>
            <person name="Jiang W."/>
            <person name="Ma Y."/>
            <person name="Chen M."/>
            <person name="Hao X."/>
            <person name="Li L."/>
            <person name="Tang Y."/>
            <person name="Lv G."/>
            <person name="Zhou Y."/>
            <person name="Sun X."/>
            <person name="Brodelius P.E."/>
            <person name="Rose J.K.C."/>
            <person name="Tang K."/>
        </authorList>
    </citation>
    <scope>NUCLEOTIDE SEQUENCE [LARGE SCALE GENOMIC DNA]</scope>
    <source>
        <strain evidence="3">cv. Huhao1</strain>
        <tissue evidence="2">Leaf</tissue>
    </source>
</reference>
<name>A0A2U1MHX4_ARTAN</name>
<evidence type="ECO:0000313" key="3">
    <source>
        <dbReference type="Proteomes" id="UP000245207"/>
    </source>
</evidence>
<proteinExistence type="predicted"/>
<feature type="region of interest" description="Disordered" evidence="1">
    <location>
        <begin position="64"/>
        <end position="111"/>
    </location>
</feature>
<dbReference type="AlphaFoldDB" id="A0A2U1MHX4"/>
<dbReference type="OrthoDB" id="2272416at2759"/>
<comment type="caution">
    <text evidence="2">The sequence shown here is derived from an EMBL/GenBank/DDBJ whole genome shotgun (WGS) entry which is preliminary data.</text>
</comment>
<sequence length="175" mass="19981">MERFLRIASFVGPTVTGDAHRQARHYKWGLKHWVLDRIVNTDYDDVSLVCDAARNIELLHESGVSNKRNRDGDRIQSGSSGQQNQGSDHRGHSEQSFDHRSRSDRQHEYRDSLTGDMTRVDRFREVLIIDLRVDRVTGRVTPTRQTVFEGQPAEQVLGFWIFASAVSFGELVGSL</sequence>
<feature type="compositionally biased region" description="Basic and acidic residues" evidence="1">
    <location>
        <begin position="87"/>
        <end position="111"/>
    </location>
</feature>
<keyword evidence="3" id="KW-1185">Reference proteome</keyword>
<gene>
    <name evidence="2" type="ORF">CTI12_AA341120</name>
</gene>
<feature type="compositionally biased region" description="Low complexity" evidence="1">
    <location>
        <begin position="76"/>
        <end position="86"/>
    </location>
</feature>
<dbReference type="Proteomes" id="UP000245207">
    <property type="component" value="Unassembled WGS sequence"/>
</dbReference>
<evidence type="ECO:0000256" key="1">
    <source>
        <dbReference type="SAM" id="MobiDB-lite"/>
    </source>
</evidence>